<dbReference type="EMBL" id="JAUZMY010000013">
    <property type="protein sequence ID" value="MEE2038574.1"/>
    <property type="molecule type" value="Genomic_DNA"/>
</dbReference>
<evidence type="ECO:0000259" key="3">
    <source>
        <dbReference type="SMART" id="SM00014"/>
    </source>
</evidence>
<evidence type="ECO:0000256" key="1">
    <source>
        <dbReference type="SAM" id="MobiDB-lite"/>
    </source>
</evidence>
<evidence type="ECO:0000313" key="4">
    <source>
        <dbReference type="EMBL" id="MEE2038574.1"/>
    </source>
</evidence>
<dbReference type="PANTHER" id="PTHR14969">
    <property type="entry name" value="SPHINGOSINE-1-PHOSPHATE PHOSPHOHYDROLASE"/>
    <property type="match status" value="1"/>
</dbReference>
<keyword evidence="2" id="KW-1133">Transmembrane helix</keyword>
<feature type="domain" description="Phosphatidic acid phosphatase type 2/haloperoxidase" evidence="3">
    <location>
        <begin position="63"/>
        <end position="173"/>
    </location>
</feature>
<dbReference type="InterPro" id="IPR036938">
    <property type="entry name" value="PAP2/HPO_sf"/>
</dbReference>
<dbReference type="InterPro" id="IPR000326">
    <property type="entry name" value="PAP2/HPO"/>
</dbReference>
<reference evidence="4 5" key="1">
    <citation type="submission" date="2023-08" db="EMBL/GenBank/DDBJ databases">
        <authorList>
            <person name="Girao M."/>
            <person name="Carvalho M.F."/>
        </authorList>
    </citation>
    <scope>NUCLEOTIDE SEQUENCE [LARGE SCALE GENOMIC DNA]</scope>
    <source>
        <strain evidence="4 5">CT-R113</strain>
    </source>
</reference>
<feature type="transmembrane region" description="Helical" evidence="2">
    <location>
        <begin position="131"/>
        <end position="148"/>
    </location>
</feature>
<dbReference type="PANTHER" id="PTHR14969:SF13">
    <property type="entry name" value="AT30094P"/>
    <property type="match status" value="1"/>
</dbReference>
<accession>A0ABU7K8K9</accession>
<organism evidence="4 5">
    <name type="scientific">Nocardiopsis codii</name>
    <dbReference type="NCBI Taxonomy" id="3065942"/>
    <lineage>
        <taxon>Bacteria</taxon>
        <taxon>Bacillati</taxon>
        <taxon>Actinomycetota</taxon>
        <taxon>Actinomycetes</taxon>
        <taxon>Streptosporangiales</taxon>
        <taxon>Nocardiopsidaceae</taxon>
        <taxon>Nocardiopsis</taxon>
    </lineage>
</organism>
<dbReference type="RefSeq" id="WP_330092345.1">
    <property type="nucleotide sequence ID" value="NZ_JAUZMY010000013.1"/>
</dbReference>
<feature type="transmembrane region" description="Helical" evidence="2">
    <location>
        <begin position="180"/>
        <end position="209"/>
    </location>
</feature>
<sequence>MNARTAGHTAMDVLWEPESTAIGWIQGLGDWAAVPLLAITQLGSQFVLIPLVALVFWCVNPGLGARLFVALTLSGVINYAGKAVFYGARPYWYSAQVTAYSSGSSFGMPSQHAQASTVFWGYLGLRSGRRLWAWTAVALIAAICLSRIYLGVHFFSDVLVGLLVGGVILWAALRWEDRIVAWWLGLGTARWVGCALAVSVLPCLVAALWQSLARGDWTVPAEWIGATPTDPAGHTLTSLFTVAGALLGGLVGFTLLAGRGWYSAEGSATSRAARFALGISGIVVVQVVVHVVAGGLTGLAEAVVMFAAYAGVAFWAAFGAPEMFIRSGLAGRPGAGAPEVRGPAEEDGGDPGAGRPGGVPADGTARDDGK</sequence>
<protein>
    <submittedName>
        <fullName evidence="4">Phosphatase PAP2 family protein</fullName>
    </submittedName>
</protein>
<dbReference type="Proteomes" id="UP001356095">
    <property type="component" value="Unassembled WGS sequence"/>
</dbReference>
<name>A0ABU7K8K9_9ACTN</name>
<keyword evidence="2" id="KW-0472">Membrane</keyword>
<gene>
    <name evidence="4" type="ORF">Q8791_15220</name>
</gene>
<comment type="caution">
    <text evidence="4">The sequence shown here is derived from an EMBL/GenBank/DDBJ whole genome shotgun (WGS) entry which is preliminary data.</text>
</comment>
<evidence type="ECO:0000313" key="5">
    <source>
        <dbReference type="Proteomes" id="UP001356095"/>
    </source>
</evidence>
<feature type="transmembrane region" description="Helical" evidence="2">
    <location>
        <begin position="154"/>
        <end position="173"/>
    </location>
</feature>
<dbReference type="SUPFAM" id="SSF48317">
    <property type="entry name" value="Acid phosphatase/Vanadium-dependent haloperoxidase"/>
    <property type="match status" value="1"/>
</dbReference>
<dbReference type="SMART" id="SM00014">
    <property type="entry name" value="acidPPc"/>
    <property type="match status" value="1"/>
</dbReference>
<feature type="region of interest" description="Disordered" evidence="1">
    <location>
        <begin position="333"/>
        <end position="370"/>
    </location>
</feature>
<evidence type="ECO:0000256" key="2">
    <source>
        <dbReference type="SAM" id="Phobius"/>
    </source>
</evidence>
<feature type="transmembrane region" description="Helical" evidence="2">
    <location>
        <begin position="63"/>
        <end position="81"/>
    </location>
</feature>
<feature type="transmembrane region" description="Helical" evidence="2">
    <location>
        <begin position="36"/>
        <end position="57"/>
    </location>
</feature>
<dbReference type="Gene3D" id="1.20.144.10">
    <property type="entry name" value="Phosphatidic acid phosphatase type 2/haloperoxidase"/>
    <property type="match status" value="1"/>
</dbReference>
<dbReference type="Pfam" id="PF01569">
    <property type="entry name" value="PAP2"/>
    <property type="match status" value="1"/>
</dbReference>
<proteinExistence type="predicted"/>
<feature type="transmembrane region" description="Helical" evidence="2">
    <location>
        <begin position="299"/>
        <end position="318"/>
    </location>
</feature>
<feature type="transmembrane region" description="Helical" evidence="2">
    <location>
        <begin position="274"/>
        <end position="293"/>
    </location>
</feature>
<keyword evidence="2" id="KW-0812">Transmembrane</keyword>
<feature type="transmembrane region" description="Helical" evidence="2">
    <location>
        <begin position="239"/>
        <end position="262"/>
    </location>
</feature>
<keyword evidence="5" id="KW-1185">Reference proteome</keyword>